<evidence type="ECO:0000313" key="3">
    <source>
        <dbReference type="EMBL" id="RKN31202.1"/>
    </source>
</evidence>
<dbReference type="GO" id="GO:0009307">
    <property type="term" value="P:DNA restriction-modification system"/>
    <property type="evidence" value="ECO:0007669"/>
    <property type="project" value="UniProtKB-KW"/>
</dbReference>
<evidence type="ECO:0000256" key="2">
    <source>
        <dbReference type="ARBA" id="ARBA00023125"/>
    </source>
</evidence>
<protein>
    <recommendedName>
        <fullName evidence="5">Restriction endonuclease subunit S</fullName>
    </recommendedName>
</protein>
<dbReference type="Proteomes" id="UP000275865">
    <property type="component" value="Unassembled WGS sequence"/>
</dbReference>
<accession>A0A3A9Y2E8</accession>
<dbReference type="GO" id="GO:0003677">
    <property type="term" value="F:DNA binding"/>
    <property type="evidence" value="ECO:0007669"/>
    <property type="project" value="UniProtKB-KW"/>
</dbReference>
<dbReference type="CDD" id="cd17253">
    <property type="entry name" value="RMtype1_S_Eco933I-TRD2-CR2_like"/>
    <property type="match status" value="1"/>
</dbReference>
<reference evidence="3 4" key="1">
    <citation type="submission" date="2018-09" db="EMBL/GenBank/DDBJ databases">
        <title>Micromonospora sp. nov. MS1-9, isolated from a root of Musa sp.</title>
        <authorList>
            <person name="Kuncharoen N."/>
            <person name="Kudo T."/>
            <person name="Ohkuma M."/>
            <person name="Yuki M."/>
            <person name="Tanasupawat S."/>
        </authorList>
    </citation>
    <scope>NUCLEOTIDE SEQUENCE [LARGE SCALE GENOMIC DNA]</scope>
    <source>
        <strain evidence="3 4">MS1-9</strain>
    </source>
</reference>
<dbReference type="PANTHER" id="PTHR30408">
    <property type="entry name" value="TYPE-1 RESTRICTION ENZYME ECOKI SPECIFICITY PROTEIN"/>
    <property type="match status" value="1"/>
</dbReference>
<dbReference type="EMBL" id="RAZT01000008">
    <property type="protein sequence ID" value="RKN31202.1"/>
    <property type="molecule type" value="Genomic_DNA"/>
</dbReference>
<dbReference type="Gene3D" id="3.90.220.20">
    <property type="entry name" value="DNA methylase specificity domains"/>
    <property type="match status" value="2"/>
</dbReference>
<dbReference type="PANTHER" id="PTHR30408:SF13">
    <property type="entry name" value="TYPE I RESTRICTION ENZYME HINDI SPECIFICITY SUBUNIT"/>
    <property type="match status" value="1"/>
</dbReference>
<name>A0A3A9Y2E8_9ACTN</name>
<comment type="caution">
    <text evidence="3">The sequence shown here is derived from an EMBL/GenBank/DDBJ whole genome shotgun (WGS) entry which is preliminary data.</text>
</comment>
<dbReference type="SUPFAM" id="SSF116734">
    <property type="entry name" value="DNA methylase specificity domain"/>
    <property type="match status" value="2"/>
</dbReference>
<dbReference type="InterPro" id="IPR052021">
    <property type="entry name" value="Type-I_RS_S_subunit"/>
</dbReference>
<sequence length="391" mass="42664">MNVRRADFNLTDVKTMHLAEAQAIELTLQSGDLLFVEGSGSVTEVGRAALWDGSIPEAVYQNSVVRARLHDGRLDPEYVITWFNSRAGNAYIREQATTTSGLYHIGAGKLVGAPIPVPPIDVQRQIVATYRETLQRAEEAKRRSAVLTNAAWGRFGSQLIDAPETVAVAGMVTVTRFSALDRWDTDVTPIGTTSRYPLVRLDAVADVRLGVQLQRSNTGGQEVPYLRVANVQRGYLDLTDVKTMNVSSDTVARLALKRHDLLFLEANSLEEVGRCARWDGQIPLCIHQNHVIRARLGTADLLPEFVEAWFNSPPGGSHVRGRARTTSGTLYTIPVSVLATAPVPVPPVEDQTRLIAGLQEGLAEARSVLVEAGRLREQAETDLISALTSSL</sequence>
<keyword evidence="1" id="KW-0680">Restriction system</keyword>
<proteinExistence type="predicted"/>
<evidence type="ECO:0000313" key="4">
    <source>
        <dbReference type="Proteomes" id="UP000275865"/>
    </source>
</evidence>
<organism evidence="3 4">
    <name type="scientific">Micromonospora musae</name>
    <dbReference type="NCBI Taxonomy" id="1894970"/>
    <lineage>
        <taxon>Bacteria</taxon>
        <taxon>Bacillati</taxon>
        <taxon>Actinomycetota</taxon>
        <taxon>Actinomycetes</taxon>
        <taxon>Micromonosporales</taxon>
        <taxon>Micromonosporaceae</taxon>
        <taxon>Micromonospora</taxon>
    </lineage>
</organism>
<dbReference type="InterPro" id="IPR044946">
    <property type="entry name" value="Restrct_endonuc_typeI_TRD_sf"/>
</dbReference>
<keyword evidence="2" id="KW-0238">DNA-binding</keyword>
<evidence type="ECO:0008006" key="5">
    <source>
        <dbReference type="Google" id="ProtNLM"/>
    </source>
</evidence>
<gene>
    <name evidence="3" type="ORF">D7044_18370</name>
</gene>
<evidence type="ECO:0000256" key="1">
    <source>
        <dbReference type="ARBA" id="ARBA00022747"/>
    </source>
</evidence>
<dbReference type="AlphaFoldDB" id="A0A3A9Y2E8"/>